<dbReference type="Gene3D" id="1.20.80.10">
    <property type="match status" value="1"/>
</dbReference>
<keyword evidence="1" id="KW-0677">Repeat</keyword>
<evidence type="ECO:0000259" key="3">
    <source>
        <dbReference type="PROSITE" id="PS50057"/>
    </source>
</evidence>
<evidence type="ECO:0000313" key="4">
    <source>
        <dbReference type="Proteomes" id="UP000085678"/>
    </source>
</evidence>
<organism evidence="4 5">
    <name type="scientific">Lingula anatina</name>
    <name type="common">Brachiopod</name>
    <name type="synonym">Lingula unguis</name>
    <dbReference type="NCBI Taxonomy" id="7574"/>
    <lineage>
        <taxon>Eukaryota</taxon>
        <taxon>Metazoa</taxon>
        <taxon>Spiralia</taxon>
        <taxon>Lophotrochozoa</taxon>
        <taxon>Brachiopoda</taxon>
        <taxon>Linguliformea</taxon>
        <taxon>Lingulata</taxon>
        <taxon>Lingulida</taxon>
        <taxon>Linguloidea</taxon>
        <taxon>Lingulidae</taxon>
        <taxon>Lingula</taxon>
    </lineage>
</organism>
<dbReference type="InterPro" id="IPR011993">
    <property type="entry name" value="PH-like_dom_sf"/>
</dbReference>
<dbReference type="Gene3D" id="2.30.29.30">
    <property type="entry name" value="Pleckstrin-homology domain (PH domain)/Phosphotyrosine-binding domain (PTB)"/>
    <property type="match status" value="1"/>
</dbReference>
<dbReference type="Pfam" id="PF00373">
    <property type="entry name" value="FERM_M"/>
    <property type="match status" value="1"/>
</dbReference>
<protein>
    <submittedName>
        <fullName evidence="5">Pleckstrin homology domain-containing family H member 2-like</fullName>
    </submittedName>
</protein>
<dbReference type="InParanoid" id="A0A1S3HBD7"/>
<evidence type="ECO:0000256" key="1">
    <source>
        <dbReference type="ARBA" id="ARBA00022737"/>
    </source>
</evidence>
<dbReference type="PANTHER" id="PTHR22903">
    <property type="entry name" value="PLEKHH PROTEIN"/>
    <property type="match status" value="1"/>
</dbReference>
<feature type="compositionally biased region" description="Polar residues" evidence="2">
    <location>
        <begin position="243"/>
        <end position="256"/>
    </location>
</feature>
<evidence type="ECO:0000256" key="2">
    <source>
        <dbReference type="SAM" id="MobiDB-lite"/>
    </source>
</evidence>
<gene>
    <name evidence="5" type="primary">LOC106153777</name>
</gene>
<feature type="compositionally biased region" description="Basic residues" evidence="2">
    <location>
        <begin position="257"/>
        <end position="266"/>
    </location>
</feature>
<dbReference type="STRING" id="7574.A0A1S3HBD7"/>
<dbReference type="OrthoDB" id="6285196at2759"/>
<dbReference type="CDD" id="cd14473">
    <property type="entry name" value="FERM_B-lobe"/>
    <property type="match status" value="1"/>
</dbReference>
<dbReference type="InterPro" id="IPR035963">
    <property type="entry name" value="FERM_2"/>
</dbReference>
<dbReference type="AlphaFoldDB" id="A0A1S3HBD7"/>
<proteinExistence type="predicted"/>
<reference evidence="5" key="1">
    <citation type="submission" date="2025-08" db="UniProtKB">
        <authorList>
            <consortium name="RefSeq"/>
        </authorList>
    </citation>
    <scope>IDENTIFICATION</scope>
    <source>
        <tissue evidence="5">Gonads</tissue>
    </source>
</reference>
<dbReference type="InterPro" id="IPR014352">
    <property type="entry name" value="FERM/acyl-CoA-bd_prot_sf"/>
</dbReference>
<dbReference type="Proteomes" id="UP000085678">
    <property type="component" value="Unplaced"/>
</dbReference>
<feature type="region of interest" description="Disordered" evidence="2">
    <location>
        <begin position="243"/>
        <end position="266"/>
    </location>
</feature>
<dbReference type="RefSeq" id="XP_013383330.1">
    <property type="nucleotide sequence ID" value="XM_013527876.1"/>
</dbReference>
<accession>A0A1S3HBD7</accession>
<sequence length="266" mass="30536">MIIVLYLKKNVSSETERERHLLAYQINHAIVNGKFPVSKEMAVQLASILAQVEFGDFRHPESTNQGERTTPPNSSTQLPVIIERFYPKRYKDKNCTEEDKTLLMSKIAERWASLKGRSNHECVRIYLTALRKWPFFGAELFAAKVVSADIRKVWLAVTDDGVAILEYGTMQYVTSYSYKAVVTFGGCRDDFMLVVNRKQDTSSRTEHRRKRTCKIQFHMPKLRILELTLLLASYINARNQVPTSTRSLDKQSSTSTLKKKGQLQGH</sequence>
<dbReference type="KEGG" id="lak:106153777"/>
<dbReference type="GeneID" id="106153777"/>
<dbReference type="PANTHER" id="PTHR22903:SF8">
    <property type="entry name" value="MAX-1A"/>
    <property type="match status" value="1"/>
</dbReference>
<dbReference type="SUPFAM" id="SSF47031">
    <property type="entry name" value="Second domain of FERM"/>
    <property type="match status" value="1"/>
</dbReference>
<feature type="domain" description="FERM" evidence="3">
    <location>
        <begin position="1"/>
        <end position="246"/>
    </location>
</feature>
<evidence type="ECO:0000313" key="5">
    <source>
        <dbReference type="RefSeq" id="XP_013383330.1"/>
    </source>
</evidence>
<dbReference type="PROSITE" id="PS50057">
    <property type="entry name" value="FERM_3"/>
    <property type="match status" value="1"/>
</dbReference>
<dbReference type="InterPro" id="IPR019748">
    <property type="entry name" value="FERM_central"/>
</dbReference>
<keyword evidence="4" id="KW-1185">Reference proteome</keyword>
<dbReference type="InterPro" id="IPR000299">
    <property type="entry name" value="FERM_domain"/>
</dbReference>
<name>A0A1S3HBD7_LINAN</name>